<comment type="caution">
    <text evidence="4">The sequence shown here is derived from an EMBL/GenBank/DDBJ whole genome shotgun (WGS) entry which is preliminary data.</text>
</comment>
<dbReference type="SUPFAM" id="SSF88713">
    <property type="entry name" value="Glycoside hydrolase/deacetylase"/>
    <property type="match status" value="1"/>
</dbReference>
<evidence type="ECO:0000259" key="3">
    <source>
        <dbReference type="PROSITE" id="PS51677"/>
    </source>
</evidence>
<accession>A0ABT0YNN7</accession>
<protein>
    <submittedName>
        <fullName evidence="4">Polysaccharide deacetylase family protein</fullName>
    </submittedName>
</protein>
<dbReference type="InterPro" id="IPR011330">
    <property type="entry name" value="Glyco_hydro/deAcase_b/a-brl"/>
</dbReference>
<dbReference type="RefSeq" id="WP_251778776.1">
    <property type="nucleotide sequence ID" value="NZ_JAMKFE010000006.1"/>
</dbReference>
<dbReference type="PROSITE" id="PS51677">
    <property type="entry name" value="NODB"/>
    <property type="match status" value="1"/>
</dbReference>
<name>A0ABT0YNN7_9BURK</name>
<dbReference type="Gene3D" id="3.20.20.370">
    <property type="entry name" value="Glycoside hydrolase/deacetylase"/>
    <property type="match status" value="1"/>
</dbReference>
<dbReference type="Pfam" id="PF01522">
    <property type="entry name" value="Polysacc_deac_1"/>
    <property type="match status" value="2"/>
</dbReference>
<comment type="subcellular location">
    <subcellularLocation>
        <location evidence="1">Secreted</location>
    </subcellularLocation>
</comment>
<keyword evidence="5" id="KW-1185">Reference proteome</keyword>
<dbReference type="EMBL" id="JAMKFE010000006">
    <property type="protein sequence ID" value="MCM5680335.1"/>
    <property type="molecule type" value="Genomic_DNA"/>
</dbReference>
<evidence type="ECO:0000313" key="4">
    <source>
        <dbReference type="EMBL" id="MCM5680335.1"/>
    </source>
</evidence>
<dbReference type="InterPro" id="IPR051398">
    <property type="entry name" value="Polysacch_Deacetylase"/>
</dbReference>
<organism evidence="4 5">
    <name type="scientific">Caldimonas mangrovi</name>
    <dbReference type="NCBI Taxonomy" id="2944811"/>
    <lineage>
        <taxon>Bacteria</taxon>
        <taxon>Pseudomonadati</taxon>
        <taxon>Pseudomonadota</taxon>
        <taxon>Betaproteobacteria</taxon>
        <taxon>Burkholderiales</taxon>
        <taxon>Sphaerotilaceae</taxon>
        <taxon>Caldimonas</taxon>
    </lineage>
</organism>
<sequence>MGSQVCRCGGGACRRRCIEQLERFLRVGINMLKRYAKSVLKDTVSPLLDAVGVYDRRIGRAVSAPCQWTIVMYHRVVAEAMADPFRLGMCVRRDRFEAQIGYLRRQFNVIGLRDAVDRLERGEPLPERAVSITFDDGYLDNFEVALPILEAHRVPVTLFVPTGGLDTGELLWWDRVIAALAGTSHQALDMRAAGLNGSHPRLPLSSWHRVATAEAVLEQLWTLPIEQVLEVVNRIERVLGPPCRPVVPAARLGAEQIREMHRRGVEIGAHSVRHPNLKLVSEADLQQEMIASRVMLESLCQAPVEGFAYPGGRMNDATAVAARAVGFRYAVATISAVNRAPYDHFKLCRIGMPDSPVADFKRALSATMLRPGRAQHAPA</sequence>
<gene>
    <name evidence="4" type="ORF">M8A51_12425</name>
</gene>
<dbReference type="PANTHER" id="PTHR34216">
    <property type="match status" value="1"/>
</dbReference>
<feature type="domain" description="NodB homology" evidence="3">
    <location>
        <begin position="128"/>
        <end position="379"/>
    </location>
</feature>
<evidence type="ECO:0000256" key="2">
    <source>
        <dbReference type="ARBA" id="ARBA00022729"/>
    </source>
</evidence>
<evidence type="ECO:0000256" key="1">
    <source>
        <dbReference type="ARBA" id="ARBA00004613"/>
    </source>
</evidence>
<dbReference type="PANTHER" id="PTHR34216:SF3">
    <property type="entry name" value="POLY-BETA-1,6-N-ACETYL-D-GLUCOSAMINE N-DEACETYLASE"/>
    <property type="match status" value="1"/>
</dbReference>
<reference evidence="4" key="1">
    <citation type="submission" date="2022-05" db="EMBL/GenBank/DDBJ databases">
        <title>Schlegelella sp. nov., isolated from mangrove soil.</title>
        <authorList>
            <person name="Liu Y."/>
            <person name="Ge X."/>
            <person name="Liu W."/>
        </authorList>
    </citation>
    <scope>NUCLEOTIDE SEQUENCE</scope>
    <source>
        <strain evidence="4">S2-27</strain>
    </source>
</reference>
<evidence type="ECO:0000313" key="5">
    <source>
        <dbReference type="Proteomes" id="UP001165541"/>
    </source>
</evidence>
<dbReference type="CDD" id="cd10918">
    <property type="entry name" value="CE4_NodB_like_5s_6s"/>
    <property type="match status" value="1"/>
</dbReference>
<dbReference type="Proteomes" id="UP001165541">
    <property type="component" value="Unassembled WGS sequence"/>
</dbReference>
<keyword evidence="2" id="KW-0732">Signal</keyword>
<proteinExistence type="predicted"/>
<dbReference type="InterPro" id="IPR002509">
    <property type="entry name" value="NODB_dom"/>
</dbReference>